<feature type="chain" id="PRO_5040451310" evidence="8">
    <location>
        <begin position="25"/>
        <end position="1059"/>
    </location>
</feature>
<evidence type="ECO:0000256" key="1">
    <source>
        <dbReference type="ARBA" id="ARBA00004571"/>
    </source>
</evidence>
<dbReference type="InterPro" id="IPR037066">
    <property type="entry name" value="Plug_dom_sf"/>
</dbReference>
<keyword evidence="4 7" id="KW-0812">Transmembrane</keyword>
<dbReference type="EMBL" id="WNDD01000013">
    <property type="protein sequence ID" value="MTV02391.1"/>
    <property type="molecule type" value="Genomic_DNA"/>
</dbReference>
<dbReference type="AlphaFoldDB" id="A0A9Q4RF19"/>
<dbReference type="NCBIfam" id="TIGR04057">
    <property type="entry name" value="SusC_RagA_signa"/>
    <property type="match status" value="1"/>
</dbReference>
<dbReference type="SUPFAM" id="SSF49464">
    <property type="entry name" value="Carboxypeptidase regulatory domain-like"/>
    <property type="match status" value="1"/>
</dbReference>
<evidence type="ECO:0000256" key="3">
    <source>
        <dbReference type="ARBA" id="ARBA00022452"/>
    </source>
</evidence>
<evidence type="ECO:0000259" key="9">
    <source>
        <dbReference type="Pfam" id="PF07715"/>
    </source>
</evidence>
<comment type="caution">
    <text evidence="10">The sequence shown here is derived from an EMBL/GenBank/DDBJ whole genome shotgun (WGS) entry which is preliminary data.</text>
</comment>
<keyword evidence="5 7" id="KW-0472">Membrane</keyword>
<dbReference type="InterPro" id="IPR023996">
    <property type="entry name" value="TonB-dep_OMP_SusC/RagA"/>
</dbReference>
<keyword evidence="2 7" id="KW-0813">Transport</keyword>
<dbReference type="GO" id="GO:0009279">
    <property type="term" value="C:cell outer membrane"/>
    <property type="evidence" value="ECO:0007669"/>
    <property type="project" value="UniProtKB-SubCell"/>
</dbReference>
<sequence>MKKTKLISLILLSGAFVVPAGASAETAPFKQETNISQQNGKVTCIVEDSFGPVIGASVVIKGTTNGNVTDMDGKVVLEGLKRGDVIQISYIGYLTQEISYSGQADVRVVMKEDTQALDEVVVVGYTSTSKRDLIASVSTVKAEQISNMPVTNITQGLAGRSPGLIVQANGGGVNSKPSISIRGGGSPIYVIDGVIRSADDFANLSADDIEAMSILKDASATAVYGSRATNGIIQVQTKRGKEGRPSVEYDFNLSYSQPSIWPEKMSAYDRALYSNIGRKNDNSEPLYSEEALNAFKTGSDLQNFSNTDWRGLVLNNWAPQSKHSVRVTGGTASNRYYLSLGHIDQNSLYKSDTHWMKRTNFRLAQTSNIEAIGLQINASIDGYRQHQTHPYTSTASDYNGVFSHINNKLPSTPGLNKYGLPYNITDNPVAETASDAGYIRTISNVINGRGELIWTVPWLKELKVRAASNYRYYSNSTKKWRKDAAQYNWDSKDPQYANKPLLRYENGNGYAFTNQAFLEYANQFGKHSVSGLFGFEQYYEKSEGYWLQRDNYLFNIDQIIIGDANSQTNGGLLEEQDAYGNKTYPAETELGRAAWIGQVKYNYDSKYYVEGSIRHDGSDRFAPGKRWGTFFSGSLGWVVTEEAFMESLVEKNILNSLKLRASYGETGMDESAGRYSYMRIYNYNPNAFVMNGLYQPGFSEGILPSPDLTWYTTRQFDLGFDFSSLNSRLYGSFDYFYYQTTGYLTAPTGENYINNIIGVSMPKIKSDSEYRRGGVEVQLGWRDNIGDFKYDVSANFTYFNELWALDEGESESSRMNPYKRRQQQKGYFIYSDGQNTLYNCLGYYTSAEDVYNSVGILNAYNSGYLTAGDLKYEDTNGDGRITAEDQRRLGNAKKPRGQFGININLGYKGFYFSALFQGSTAFDMYIDGNLGMQTGQSSVMPVAYDFQTDFWTPDNRDAKFPRLMSNTGLNQNNNYVTSNFWLLNGSYLRMKDFQFGYDFKYSVLKRIGWLTRAKVGISGQNLFTISKATKYGLDPENSSTAGYGYPVERTLAFTLNLGF</sequence>
<dbReference type="SUPFAM" id="SSF56935">
    <property type="entry name" value="Porins"/>
    <property type="match status" value="1"/>
</dbReference>
<dbReference type="Proteomes" id="UP000482671">
    <property type="component" value="Unassembled WGS sequence"/>
</dbReference>
<dbReference type="Pfam" id="PF13715">
    <property type="entry name" value="CarbopepD_reg_2"/>
    <property type="match status" value="1"/>
</dbReference>
<reference evidence="10 11" key="1">
    <citation type="journal article" date="2019" name="Nat. Med.">
        <title>A library of human gut bacterial isolates paired with longitudinal multiomics data enables mechanistic microbiome research.</title>
        <authorList>
            <person name="Poyet M."/>
            <person name="Groussin M."/>
            <person name="Gibbons S.M."/>
            <person name="Avila-Pacheco J."/>
            <person name="Jiang X."/>
            <person name="Kearney S.M."/>
            <person name="Perrotta A.R."/>
            <person name="Berdy B."/>
            <person name="Zhao S."/>
            <person name="Lieberman T.D."/>
            <person name="Swanson P.K."/>
            <person name="Smith M."/>
            <person name="Roesemann S."/>
            <person name="Alexander J.E."/>
            <person name="Rich S.A."/>
            <person name="Livny J."/>
            <person name="Vlamakis H."/>
            <person name="Clish C."/>
            <person name="Bullock K."/>
            <person name="Deik A."/>
            <person name="Scott J."/>
            <person name="Pierce K.A."/>
            <person name="Xavier R.J."/>
            <person name="Alm E.J."/>
        </authorList>
    </citation>
    <scope>NUCLEOTIDE SEQUENCE [LARGE SCALE GENOMIC DNA]</scope>
    <source>
        <strain evidence="10 11">BIOML-A11</strain>
    </source>
</reference>
<comment type="similarity">
    <text evidence="7">Belongs to the TonB-dependent receptor family.</text>
</comment>
<feature type="signal peptide" evidence="8">
    <location>
        <begin position="1"/>
        <end position="24"/>
    </location>
</feature>
<comment type="subcellular location">
    <subcellularLocation>
        <location evidence="1 7">Cell outer membrane</location>
        <topology evidence="1 7">Multi-pass membrane protein</topology>
    </subcellularLocation>
</comment>
<dbReference type="InterPro" id="IPR023997">
    <property type="entry name" value="TonB-dep_OMP_SusC/RagA_CS"/>
</dbReference>
<dbReference type="NCBIfam" id="TIGR04056">
    <property type="entry name" value="OMP_RagA_SusC"/>
    <property type="match status" value="1"/>
</dbReference>
<dbReference type="InterPro" id="IPR039426">
    <property type="entry name" value="TonB-dep_rcpt-like"/>
</dbReference>
<gene>
    <name evidence="10" type="ORF">GME02_12155</name>
</gene>
<evidence type="ECO:0000256" key="8">
    <source>
        <dbReference type="SAM" id="SignalP"/>
    </source>
</evidence>
<feature type="domain" description="TonB-dependent receptor plug" evidence="9">
    <location>
        <begin position="130"/>
        <end position="232"/>
    </location>
</feature>
<dbReference type="Gene3D" id="2.170.130.10">
    <property type="entry name" value="TonB-dependent receptor, plug domain"/>
    <property type="match status" value="1"/>
</dbReference>
<protein>
    <submittedName>
        <fullName evidence="10">SusC/RagA family TonB-linked outer membrane protein</fullName>
    </submittedName>
</protein>
<evidence type="ECO:0000256" key="2">
    <source>
        <dbReference type="ARBA" id="ARBA00022448"/>
    </source>
</evidence>
<proteinExistence type="inferred from homology"/>
<accession>A0A9Q4RF19</accession>
<dbReference type="InterPro" id="IPR012910">
    <property type="entry name" value="Plug_dom"/>
</dbReference>
<dbReference type="InterPro" id="IPR008969">
    <property type="entry name" value="CarboxyPept-like_regulatory"/>
</dbReference>
<evidence type="ECO:0000256" key="7">
    <source>
        <dbReference type="PROSITE-ProRule" id="PRU01360"/>
    </source>
</evidence>
<keyword evidence="8" id="KW-0732">Signal</keyword>
<evidence type="ECO:0000256" key="6">
    <source>
        <dbReference type="ARBA" id="ARBA00023237"/>
    </source>
</evidence>
<dbReference type="InterPro" id="IPR036942">
    <property type="entry name" value="Beta-barrel_TonB_sf"/>
</dbReference>
<dbReference type="Gene3D" id="2.40.170.20">
    <property type="entry name" value="TonB-dependent receptor, beta-barrel domain"/>
    <property type="match status" value="1"/>
</dbReference>
<evidence type="ECO:0000256" key="4">
    <source>
        <dbReference type="ARBA" id="ARBA00022692"/>
    </source>
</evidence>
<organism evidence="10 11">
    <name type="scientific">Parabacteroides merdae</name>
    <dbReference type="NCBI Taxonomy" id="46503"/>
    <lineage>
        <taxon>Bacteria</taxon>
        <taxon>Pseudomonadati</taxon>
        <taxon>Bacteroidota</taxon>
        <taxon>Bacteroidia</taxon>
        <taxon>Bacteroidales</taxon>
        <taxon>Tannerellaceae</taxon>
        <taxon>Parabacteroides</taxon>
    </lineage>
</organism>
<evidence type="ECO:0000313" key="11">
    <source>
        <dbReference type="Proteomes" id="UP000482671"/>
    </source>
</evidence>
<keyword evidence="3 7" id="KW-1134">Transmembrane beta strand</keyword>
<evidence type="ECO:0000256" key="5">
    <source>
        <dbReference type="ARBA" id="ARBA00023136"/>
    </source>
</evidence>
<dbReference type="PROSITE" id="PS52016">
    <property type="entry name" value="TONB_DEPENDENT_REC_3"/>
    <property type="match status" value="1"/>
</dbReference>
<name>A0A9Q4RF19_9BACT</name>
<evidence type="ECO:0000313" key="10">
    <source>
        <dbReference type="EMBL" id="MTV02391.1"/>
    </source>
</evidence>
<keyword evidence="6 7" id="KW-0998">Cell outer membrane</keyword>
<dbReference type="Pfam" id="PF07715">
    <property type="entry name" value="Plug"/>
    <property type="match status" value="1"/>
</dbReference>